<evidence type="ECO:0000313" key="3">
    <source>
        <dbReference type="Proteomes" id="UP000754883"/>
    </source>
</evidence>
<dbReference type="Pfam" id="PF01266">
    <property type="entry name" value="DAO"/>
    <property type="match status" value="1"/>
</dbReference>
<dbReference type="AlphaFoldDB" id="A0A9N9UL66"/>
<dbReference type="SUPFAM" id="SSF51905">
    <property type="entry name" value="FAD/NAD(P)-binding domain"/>
    <property type="match status" value="1"/>
</dbReference>
<reference evidence="2" key="1">
    <citation type="submission" date="2021-10" db="EMBL/GenBank/DDBJ databases">
        <authorList>
            <person name="Piombo E."/>
        </authorList>
    </citation>
    <scope>NUCLEOTIDE SEQUENCE</scope>
</reference>
<dbReference type="OrthoDB" id="429143at2759"/>
<gene>
    <name evidence="2" type="ORF">CBYS24578_00013397</name>
</gene>
<name>A0A9N9UL66_9HYPO</name>
<comment type="caution">
    <text evidence="2">The sequence shown here is derived from an EMBL/GenBank/DDBJ whole genome shotgun (WGS) entry which is preliminary data.</text>
</comment>
<evidence type="ECO:0000313" key="2">
    <source>
        <dbReference type="EMBL" id="CAG9994360.1"/>
    </source>
</evidence>
<protein>
    <recommendedName>
        <fullName evidence="1">FAD dependent oxidoreductase domain-containing protein</fullName>
    </recommendedName>
</protein>
<feature type="domain" description="FAD dependent oxidoreductase" evidence="1">
    <location>
        <begin position="42"/>
        <end position="440"/>
    </location>
</feature>
<organism evidence="2 3">
    <name type="scientific">Clonostachys byssicola</name>
    <dbReference type="NCBI Taxonomy" id="160290"/>
    <lineage>
        <taxon>Eukaryota</taxon>
        <taxon>Fungi</taxon>
        <taxon>Dikarya</taxon>
        <taxon>Ascomycota</taxon>
        <taxon>Pezizomycotina</taxon>
        <taxon>Sordariomycetes</taxon>
        <taxon>Hypocreomycetidae</taxon>
        <taxon>Hypocreales</taxon>
        <taxon>Bionectriaceae</taxon>
        <taxon>Clonostachys</taxon>
    </lineage>
</organism>
<keyword evidence="3" id="KW-1185">Reference proteome</keyword>
<dbReference type="InterPro" id="IPR006076">
    <property type="entry name" value="FAD-dep_OxRdtase"/>
</dbReference>
<dbReference type="Gene3D" id="3.50.50.60">
    <property type="entry name" value="FAD/NAD(P)-binding domain"/>
    <property type="match status" value="1"/>
</dbReference>
<proteinExistence type="predicted"/>
<accession>A0A9N9UL66</accession>
<dbReference type="PANTHER" id="PTHR13847:SF213">
    <property type="entry name" value="DEPENDENT OXIDOREDUCTASE, PUTATIVE-RELATED"/>
    <property type="match status" value="1"/>
</dbReference>
<dbReference type="PANTHER" id="PTHR13847">
    <property type="entry name" value="SARCOSINE DEHYDROGENASE-RELATED"/>
    <property type="match status" value="1"/>
</dbReference>
<dbReference type="GO" id="GO:0005737">
    <property type="term" value="C:cytoplasm"/>
    <property type="evidence" value="ECO:0007669"/>
    <property type="project" value="TreeGrafter"/>
</dbReference>
<dbReference type="Proteomes" id="UP000754883">
    <property type="component" value="Unassembled WGS sequence"/>
</dbReference>
<dbReference type="EMBL" id="CABFNO020001527">
    <property type="protein sequence ID" value="CAG9994360.1"/>
    <property type="molecule type" value="Genomic_DNA"/>
</dbReference>
<dbReference type="Gene3D" id="3.30.9.10">
    <property type="entry name" value="D-Amino Acid Oxidase, subunit A, domain 2"/>
    <property type="match status" value="1"/>
</dbReference>
<sequence length="483" mass="52699">MYDKLFDDPSLPVGKPTKSYWQNPPHHGLLGIKSKDLPKVRDVVIIGSGITGCSVARHLLTGGYKGFLTVLEAREVCSGATGRNGGRINAVAVLDYDKYSRLFGSKAAAEIIRFELSHLGELLDAAKSLGNEAYKKSEIREVETVAAVFSDDKLQDLKEQLAKFEAALPDLAGCWKVVESEVCEVYGMRNACGALIGKAGAVWGYRLITEIFTSLSNKYQDRLTIETQTPALAISPSGTGNEPYSIKTPRGIIRAKHVIHCTEGHISHLLPNLRGILVPRRGQITVLNPGVNFEDSKGSRSWSFYHKIGFDYLSQNEHTGELFVGGGEVGGFEGALDVHGIASDAAENMTAKSHLAGVMPVVFGNERWGPEQPQKPTLKASWTGVMCNSLDKVPMVGLLPQEALGIRSAGDEEKGAEWLSAGYGGYGMVNAWMCGKAVAEQLIHQKRPSWLPKEYVLTSERMVHLRKRLFDIKGSAEHLRALL</sequence>
<dbReference type="InterPro" id="IPR036188">
    <property type="entry name" value="FAD/NAD-bd_sf"/>
</dbReference>
<evidence type="ECO:0000259" key="1">
    <source>
        <dbReference type="Pfam" id="PF01266"/>
    </source>
</evidence>